<organism evidence="2 3">
    <name type="scientific">Ruicaihuangia caeni</name>
    <dbReference type="NCBI Taxonomy" id="3042517"/>
    <lineage>
        <taxon>Bacteria</taxon>
        <taxon>Bacillati</taxon>
        <taxon>Actinomycetota</taxon>
        <taxon>Actinomycetes</taxon>
        <taxon>Micrococcales</taxon>
        <taxon>Microbacteriaceae</taxon>
        <taxon>Ruicaihuangia</taxon>
    </lineage>
</organism>
<dbReference type="PANTHER" id="PTHR34821:SF2">
    <property type="entry name" value="INNER MEMBRANE PROTEIN YDCZ"/>
    <property type="match status" value="1"/>
</dbReference>
<keyword evidence="1" id="KW-1133">Transmembrane helix</keyword>
<feature type="transmembrane region" description="Helical" evidence="1">
    <location>
        <begin position="143"/>
        <end position="162"/>
    </location>
</feature>
<evidence type="ECO:0000313" key="2">
    <source>
        <dbReference type="EMBL" id="MDI2098753.1"/>
    </source>
</evidence>
<dbReference type="Proteomes" id="UP001321506">
    <property type="component" value="Unassembled WGS sequence"/>
</dbReference>
<feature type="transmembrane region" description="Helical" evidence="1">
    <location>
        <begin position="197"/>
        <end position="224"/>
    </location>
</feature>
<dbReference type="RefSeq" id="WP_281488531.1">
    <property type="nucleotide sequence ID" value="NZ_CP159582.1"/>
</dbReference>
<dbReference type="GO" id="GO:0005886">
    <property type="term" value="C:plasma membrane"/>
    <property type="evidence" value="ECO:0007669"/>
    <property type="project" value="TreeGrafter"/>
</dbReference>
<feature type="transmembrane region" description="Helical" evidence="1">
    <location>
        <begin position="289"/>
        <end position="310"/>
    </location>
</feature>
<evidence type="ECO:0000256" key="1">
    <source>
        <dbReference type="SAM" id="Phobius"/>
    </source>
</evidence>
<dbReference type="InterPro" id="IPR006750">
    <property type="entry name" value="YdcZ"/>
</dbReference>
<keyword evidence="1" id="KW-0472">Membrane</keyword>
<feature type="transmembrane region" description="Helical" evidence="1">
    <location>
        <begin position="85"/>
        <end position="104"/>
    </location>
</feature>
<feature type="transmembrane region" description="Helical" evidence="1">
    <location>
        <begin position="263"/>
        <end position="283"/>
    </location>
</feature>
<gene>
    <name evidence="2" type="ORF">QF206_07215</name>
</gene>
<dbReference type="Pfam" id="PF04657">
    <property type="entry name" value="DMT_YdcZ"/>
    <property type="match status" value="2"/>
</dbReference>
<feature type="transmembrane region" description="Helical" evidence="1">
    <location>
        <begin position="42"/>
        <end position="64"/>
    </location>
</feature>
<dbReference type="EMBL" id="JASATX010000002">
    <property type="protein sequence ID" value="MDI2098753.1"/>
    <property type="molecule type" value="Genomic_DNA"/>
</dbReference>
<feature type="transmembrane region" description="Helical" evidence="1">
    <location>
        <begin position="236"/>
        <end position="256"/>
    </location>
</feature>
<proteinExistence type="predicted"/>
<feature type="transmembrane region" description="Helical" evidence="1">
    <location>
        <begin position="110"/>
        <end position="131"/>
    </location>
</feature>
<keyword evidence="1" id="KW-0812">Transmembrane</keyword>
<dbReference type="PANTHER" id="PTHR34821">
    <property type="entry name" value="INNER MEMBRANE PROTEIN YDCZ"/>
    <property type="match status" value="1"/>
</dbReference>
<accession>A0AAW6T9P7</accession>
<evidence type="ECO:0000313" key="3">
    <source>
        <dbReference type="Proteomes" id="UP001321506"/>
    </source>
</evidence>
<dbReference type="AlphaFoldDB" id="A0AAW6T9P7"/>
<keyword evidence="3" id="KW-1185">Reference proteome</keyword>
<protein>
    <submittedName>
        <fullName evidence="2">DMT family transporter</fullName>
    </submittedName>
</protein>
<comment type="caution">
    <text evidence="2">The sequence shown here is derived from an EMBL/GenBank/DDBJ whole genome shotgun (WGS) entry which is preliminary data.</text>
</comment>
<name>A0AAW6T9P7_9MICO</name>
<sequence length="318" mass="33044">MSQSTSPRLTIVLVALVVFVVGAIMAAQARVNGDLAVATGDPLAAASISFGSGLVILLVVALAAPSSRRGFGKLAGAIRSGRMPWWYALSGLSGAVFVLTQSLTAAPLGVALFTVSAVSGQILGGLIIDRVGLGSMTPKRITMWRLIGAVLALFAVVLAVSDRLRTDVPLWMLVLPFAIGIMQGWQQAANGQLREHAMSAVTAATVSFAVGMLALAVATGIHWAFEAPPTSFPSEWWLYTGGAMGAVFVTVTALIVRTLGVLLMGLCVVAGQLAGSLVLDLWLPAPGTVVHITTLLGTALVFVAVLVATIRPRRRRAR</sequence>
<reference evidence="2 3" key="1">
    <citation type="submission" date="2023-04" db="EMBL/GenBank/DDBJ databases">
        <title>Klugiella caeni sp. nov. isolated from the sludge of biochemical tank.</title>
        <authorList>
            <person name="Geng K."/>
        </authorList>
    </citation>
    <scope>NUCLEOTIDE SEQUENCE [LARGE SCALE GENOMIC DNA]</scope>
    <source>
        <strain evidence="2 3">YN-L-19</strain>
    </source>
</reference>
<feature type="transmembrane region" description="Helical" evidence="1">
    <location>
        <begin position="168"/>
        <end position="185"/>
    </location>
</feature>